<dbReference type="EMBL" id="LATL02000227">
    <property type="protein sequence ID" value="KMW70228.1"/>
    <property type="molecule type" value="Genomic_DNA"/>
</dbReference>
<dbReference type="EMBL" id="LATL02000225">
    <property type="protein sequence ID" value="KMW70232.1"/>
    <property type="molecule type" value="Genomic_DNA"/>
</dbReference>
<dbReference type="RefSeq" id="WP_049560352.1">
    <property type="nucleotide sequence ID" value="NZ_LATL02000225.1"/>
</dbReference>
<feature type="non-terminal residue" evidence="2">
    <location>
        <position position="121"/>
    </location>
</feature>
<protein>
    <submittedName>
        <fullName evidence="2">Uncharacterized protein</fullName>
    </submittedName>
</protein>
<gene>
    <name evidence="3" type="ORF">WN50_36835</name>
    <name evidence="2" type="ORF">WN50_36885</name>
</gene>
<sequence>MTSVGVGFISVAANLVDADGSFVLNPITSTPILIEITETEFTQGGNRVFQTFNFSNRIQNEGLEFEEDLEIEEIFGTTLPGGSTGVLFVSLISLPPFVGDDDTVDGGGGDDTTDGGGGDDT</sequence>
<name>A0A0J9EVD5_9CYAN</name>
<reference evidence="2 4" key="1">
    <citation type="submission" date="2015-06" db="EMBL/GenBank/DDBJ databases">
        <title>Draft genome assembly of filamentous brackish cyanobacterium Limnoraphis robusta strain CS-951.</title>
        <authorList>
            <person name="Willis A."/>
            <person name="Parks M."/>
            <person name="Burford M.A."/>
        </authorList>
    </citation>
    <scope>NUCLEOTIDE SEQUENCE [LARGE SCALE GENOMIC DNA]</scope>
    <source>
        <strain evidence="2 4">CS-951</strain>
    </source>
</reference>
<organism evidence="2 4">
    <name type="scientific">Limnoraphis robusta CS-951</name>
    <dbReference type="NCBI Taxonomy" id="1637645"/>
    <lineage>
        <taxon>Bacteria</taxon>
        <taxon>Bacillati</taxon>
        <taxon>Cyanobacteriota</taxon>
        <taxon>Cyanophyceae</taxon>
        <taxon>Oscillatoriophycideae</taxon>
        <taxon>Oscillatoriales</taxon>
        <taxon>Sirenicapillariaceae</taxon>
        <taxon>Limnoraphis</taxon>
    </lineage>
</organism>
<comment type="caution">
    <text evidence="2">The sequence shown here is derived from an EMBL/GenBank/DDBJ whole genome shotgun (WGS) entry which is preliminary data.</text>
</comment>
<evidence type="ECO:0000313" key="3">
    <source>
        <dbReference type="EMBL" id="KMW70232.1"/>
    </source>
</evidence>
<accession>A0A0J9EVD5</accession>
<evidence type="ECO:0000313" key="4">
    <source>
        <dbReference type="Proteomes" id="UP000033607"/>
    </source>
</evidence>
<feature type="region of interest" description="Disordered" evidence="1">
    <location>
        <begin position="98"/>
        <end position="121"/>
    </location>
</feature>
<proteinExistence type="predicted"/>
<evidence type="ECO:0000313" key="2">
    <source>
        <dbReference type="EMBL" id="KMW70228.1"/>
    </source>
</evidence>
<feature type="compositionally biased region" description="Acidic residues" evidence="1">
    <location>
        <begin position="111"/>
        <end position="121"/>
    </location>
</feature>
<evidence type="ECO:0000256" key="1">
    <source>
        <dbReference type="SAM" id="MobiDB-lite"/>
    </source>
</evidence>
<dbReference type="Proteomes" id="UP000033607">
    <property type="component" value="Unassembled WGS sequence"/>
</dbReference>
<dbReference type="AlphaFoldDB" id="A0A0J9EVD5"/>